<dbReference type="EMBL" id="VSRR010096327">
    <property type="protein sequence ID" value="MPC93851.1"/>
    <property type="molecule type" value="Genomic_DNA"/>
</dbReference>
<sequence length="62" mass="7161">MVALVMAVAVVEEEEEEEVEQEEDEGLQTFFYIFMYCHGVHASNTAAAHRCEYSHAKDNFFK</sequence>
<evidence type="ECO:0000313" key="1">
    <source>
        <dbReference type="EMBL" id="MPC93851.1"/>
    </source>
</evidence>
<name>A0A5B7J7N8_PORTR</name>
<reference evidence="1 2" key="1">
    <citation type="submission" date="2019-05" db="EMBL/GenBank/DDBJ databases">
        <title>Another draft genome of Portunus trituberculatus and its Hox gene families provides insights of decapod evolution.</title>
        <authorList>
            <person name="Jeong J.-H."/>
            <person name="Song I."/>
            <person name="Kim S."/>
            <person name="Choi T."/>
            <person name="Kim D."/>
            <person name="Ryu S."/>
            <person name="Kim W."/>
        </authorList>
    </citation>
    <scope>NUCLEOTIDE SEQUENCE [LARGE SCALE GENOMIC DNA]</scope>
    <source>
        <tissue evidence="1">Muscle</tissue>
    </source>
</reference>
<accession>A0A5B7J7N8</accession>
<gene>
    <name evidence="1" type="ORF">E2C01_088996</name>
</gene>
<dbReference type="AlphaFoldDB" id="A0A5B7J7N8"/>
<proteinExistence type="predicted"/>
<keyword evidence="2" id="KW-1185">Reference proteome</keyword>
<dbReference type="Proteomes" id="UP000324222">
    <property type="component" value="Unassembled WGS sequence"/>
</dbReference>
<comment type="caution">
    <text evidence="1">The sequence shown here is derived from an EMBL/GenBank/DDBJ whole genome shotgun (WGS) entry which is preliminary data.</text>
</comment>
<organism evidence="1 2">
    <name type="scientific">Portunus trituberculatus</name>
    <name type="common">Swimming crab</name>
    <name type="synonym">Neptunus trituberculatus</name>
    <dbReference type="NCBI Taxonomy" id="210409"/>
    <lineage>
        <taxon>Eukaryota</taxon>
        <taxon>Metazoa</taxon>
        <taxon>Ecdysozoa</taxon>
        <taxon>Arthropoda</taxon>
        <taxon>Crustacea</taxon>
        <taxon>Multicrustacea</taxon>
        <taxon>Malacostraca</taxon>
        <taxon>Eumalacostraca</taxon>
        <taxon>Eucarida</taxon>
        <taxon>Decapoda</taxon>
        <taxon>Pleocyemata</taxon>
        <taxon>Brachyura</taxon>
        <taxon>Eubrachyura</taxon>
        <taxon>Portunoidea</taxon>
        <taxon>Portunidae</taxon>
        <taxon>Portuninae</taxon>
        <taxon>Portunus</taxon>
    </lineage>
</organism>
<evidence type="ECO:0000313" key="2">
    <source>
        <dbReference type="Proteomes" id="UP000324222"/>
    </source>
</evidence>
<protein>
    <submittedName>
        <fullName evidence="1">Uncharacterized protein</fullName>
    </submittedName>
</protein>